<dbReference type="PANTHER" id="PTHR37828:SF1">
    <property type="entry name" value="YCII-RELATED DOMAIN-CONTAINING PROTEIN"/>
    <property type="match status" value="1"/>
</dbReference>
<dbReference type="Gene3D" id="3.30.70.1060">
    <property type="entry name" value="Dimeric alpha+beta barrel"/>
    <property type="match status" value="1"/>
</dbReference>
<evidence type="ECO:0000259" key="2">
    <source>
        <dbReference type="Pfam" id="PF03795"/>
    </source>
</evidence>
<feature type="domain" description="YCII-related" evidence="2">
    <location>
        <begin position="16"/>
        <end position="81"/>
    </location>
</feature>
<protein>
    <recommendedName>
        <fullName evidence="2">YCII-related domain-containing protein</fullName>
    </recommendedName>
</protein>
<dbReference type="HOGENOM" id="CLU_110355_7_1_3"/>
<evidence type="ECO:0000256" key="1">
    <source>
        <dbReference type="ARBA" id="ARBA00007689"/>
    </source>
</evidence>
<dbReference type="Proteomes" id="UP000010388">
    <property type="component" value="Chromosome"/>
</dbReference>
<evidence type="ECO:0000313" key="4">
    <source>
        <dbReference type="Proteomes" id="UP000010388"/>
    </source>
</evidence>
<dbReference type="PATRIC" id="fig|292564.3.peg.1998"/>
<dbReference type="InterPro" id="IPR011008">
    <property type="entry name" value="Dimeric_a/b-barrel"/>
</dbReference>
<dbReference type="Pfam" id="PF03795">
    <property type="entry name" value="YCII"/>
    <property type="match status" value="1"/>
</dbReference>
<accession>K9P744</accession>
<organism evidence="3 4">
    <name type="scientific">Cyanobium gracile (strain ATCC 27147 / PCC 6307)</name>
    <dbReference type="NCBI Taxonomy" id="292564"/>
    <lineage>
        <taxon>Bacteria</taxon>
        <taxon>Bacillati</taxon>
        <taxon>Cyanobacteriota</taxon>
        <taxon>Cyanophyceae</taxon>
        <taxon>Synechococcales</taxon>
        <taxon>Prochlorococcaceae</taxon>
        <taxon>Cyanobium</taxon>
    </lineage>
</organism>
<name>K9P744_CYAGP</name>
<dbReference type="EMBL" id="CP003495">
    <property type="protein sequence ID" value="AFY29227.1"/>
    <property type="molecule type" value="Genomic_DNA"/>
</dbReference>
<dbReference type="PANTHER" id="PTHR37828">
    <property type="entry name" value="GSR2449 PROTEIN"/>
    <property type="match status" value="1"/>
</dbReference>
<dbReference type="InterPro" id="IPR005545">
    <property type="entry name" value="YCII"/>
</dbReference>
<dbReference type="AlphaFoldDB" id="K9P744"/>
<dbReference type="KEGG" id="cgc:Cyagr_2108"/>
<dbReference type="STRING" id="292564.Cyagr_2108"/>
<sequence length="106" mass="11929">MAWFIKTETFRLPHDQVVPHLQDHRRWVERLRRDGRRICSGYLVDRHGRPGGGGLLLLEAEDYTAAEALVRQDPMVASGSVDWQLQGWIPTVGDFDTVSSSATGGR</sequence>
<dbReference type="eggNOG" id="COG2350">
    <property type="taxonomic scope" value="Bacteria"/>
</dbReference>
<comment type="similarity">
    <text evidence="1">Belongs to the YciI family.</text>
</comment>
<dbReference type="SUPFAM" id="SSF54909">
    <property type="entry name" value="Dimeric alpha+beta barrel"/>
    <property type="match status" value="1"/>
</dbReference>
<evidence type="ECO:0000313" key="3">
    <source>
        <dbReference type="EMBL" id="AFY29227.1"/>
    </source>
</evidence>
<gene>
    <name evidence="3" type="ordered locus">Cyagr_2108</name>
</gene>
<dbReference type="RefSeq" id="WP_015109671.1">
    <property type="nucleotide sequence ID" value="NC_019675.1"/>
</dbReference>
<dbReference type="OrthoDB" id="531275at2"/>
<reference evidence="4" key="1">
    <citation type="journal article" date="2013" name="Proc. Natl. Acad. Sci. U.S.A.">
        <title>Improving the coverage of the cyanobacterial phylum using diversity-driven genome sequencing.</title>
        <authorList>
            <person name="Shih P.M."/>
            <person name="Wu D."/>
            <person name="Latifi A."/>
            <person name="Axen S.D."/>
            <person name="Fewer D.P."/>
            <person name="Talla E."/>
            <person name="Calteau A."/>
            <person name="Cai F."/>
            <person name="Tandeau de Marsac N."/>
            <person name="Rippka R."/>
            <person name="Herdman M."/>
            <person name="Sivonen K."/>
            <person name="Coursin T."/>
            <person name="Laurent T."/>
            <person name="Goodwin L."/>
            <person name="Nolan M."/>
            <person name="Davenport K.W."/>
            <person name="Han C.S."/>
            <person name="Rubin E.M."/>
            <person name="Eisen J.A."/>
            <person name="Woyke T."/>
            <person name="Gugger M."/>
            <person name="Kerfeld C.A."/>
        </authorList>
    </citation>
    <scope>NUCLEOTIDE SEQUENCE [LARGE SCALE GENOMIC DNA]</scope>
    <source>
        <strain evidence="4">ATCC 27147 / PCC 6307</strain>
    </source>
</reference>
<proteinExistence type="inferred from homology"/>